<dbReference type="EMBL" id="JAEMHM010000019">
    <property type="protein sequence ID" value="MBJ6726972.1"/>
    <property type="molecule type" value="Genomic_DNA"/>
</dbReference>
<dbReference type="GO" id="GO:0004386">
    <property type="term" value="F:helicase activity"/>
    <property type="evidence" value="ECO:0007669"/>
    <property type="project" value="UniProtKB-KW"/>
</dbReference>
<dbReference type="PANTHER" id="PTHR30591:SF1">
    <property type="entry name" value="RECBCD ENZYME SUBUNIT RECC"/>
    <property type="match status" value="1"/>
</dbReference>
<evidence type="ECO:0000256" key="4">
    <source>
        <dbReference type="ARBA" id="ARBA00022801"/>
    </source>
</evidence>
<dbReference type="GO" id="GO:0005524">
    <property type="term" value="F:ATP binding"/>
    <property type="evidence" value="ECO:0007669"/>
    <property type="project" value="UniProtKB-KW"/>
</dbReference>
<dbReference type="GO" id="GO:0009338">
    <property type="term" value="C:exodeoxyribonuclease V complex"/>
    <property type="evidence" value="ECO:0007669"/>
    <property type="project" value="InterPro"/>
</dbReference>
<reference evidence="12" key="1">
    <citation type="submission" date="2020-12" db="EMBL/GenBank/DDBJ databases">
        <title>Geomonas sp. Red875, isolated from river sediment.</title>
        <authorList>
            <person name="Xu Z."/>
            <person name="Zhang Z."/>
            <person name="Masuda Y."/>
            <person name="Itoh H."/>
            <person name="Senoo K."/>
        </authorList>
    </citation>
    <scope>NUCLEOTIDE SEQUENCE</scope>
    <source>
        <strain evidence="12">Red875</strain>
    </source>
</reference>
<dbReference type="Gene3D" id="1.10.10.160">
    <property type="match status" value="1"/>
</dbReference>
<dbReference type="Gene3D" id="3.40.50.300">
    <property type="entry name" value="P-loop containing nucleotide triphosphate hydrolases"/>
    <property type="match status" value="2"/>
</dbReference>
<evidence type="ECO:0000256" key="7">
    <source>
        <dbReference type="ARBA" id="ARBA00022840"/>
    </source>
</evidence>
<dbReference type="InterPro" id="IPR006697">
    <property type="entry name" value="RecC"/>
</dbReference>
<keyword evidence="2" id="KW-0547">Nucleotide-binding</keyword>
<dbReference type="GO" id="GO:0006310">
    <property type="term" value="P:DNA recombination"/>
    <property type="evidence" value="ECO:0007669"/>
    <property type="project" value="TreeGrafter"/>
</dbReference>
<dbReference type="SUPFAM" id="SSF52540">
    <property type="entry name" value="P-loop containing nucleoside triphosphate hydrolases"/>
    <property type="match status" value="2"/>
</dbReference>
<evidence type="ECO:0000313" key="12">
    <source>
        <dbReference type="EMBL" id="MBJ6726972.1"/>
    </source>
</evidence>
<keyword evidence="1" id="KW-0540">Nuclease</keyword>
<organism evidence="12 13">
    <name type="scientific">Geomesophilobacter sediminis</name>
    <dbReference type="NCBI Taxonomy" id="2798584"/>
    <lineage>
        <taxon>Bacteria</taxon>
        <taxon>Pseudomonadati</taxon>
        <taxon>Thermodesulfobacteriota</taxon>
        <taxon>Desulfuromonadia</taxon>
        <taxon>Geobacterales</taxon>
        <taxon>Geobacteraceae</taxon>
        <taxon>Geomesophilobacter</taxon>
    </lineage>
</organism>
<evidence type="ECO:0000256" key="10">
    <source>
        <dbReference type="SAM" id="Coils"/>
    </source>
</evidence>
<dbReference type="PIRSF" id="PIRSF000980">
    <property type="entry name" value="RecC"/>
    <property type="match status" value="1"/>
</dbReference>
<evidence type="ECO:0000313" key="13">
    <source>
        <dbReference type="Proteomes" id="UP000636888"/>
    </source>
</evidence>
<dbReference type="GO" id="GO:0003677">
    <property type="term" value="F:DNA binding"/>
    <property type="evidence" value="ECO:0007669"/>
    <property type="project" value="UniProtKB-KW"/>
</dbReference>
<keyword evidence="4 12" id="KW-0378">Hydrolase</keyword>
<keyword evidence="8" id="KW-0238">DNA-binding</keyword>
<keyword evidence="7" id="KW-0067">ATP-binding</keyword>
<dbReference type="Pfam" id="PF17946">
    <property type="entry name" value="RecC_C"/>
    <property type="match status" value="1"/>
</dbReference>
<dbReference type="GO" id="GO:0008854">
    <property type="term" value="F:exodeoxyribonuclease V activity"/>
    <property type="evidence" value="ECO:0007669"/>
    <property type="project" value="UniProtKB-EC"/>
</dbReference>
<keyword evidence="13" id="KW-1185">Reference proteome</keyword>
<dbReference type="GO" id="GO:0006281">
    <property type="term" value="P:DNA repair"/>
    <property type="evidence" value="ECO:0007669"/>
    <property type="project" value="UniProtKB-KW"/>
</dbReference>
<keyword evidence="6" id="KW-0269">Exonuclease</keyword>
<evidence type="ECO:0000256" key="9">
    <source>
        <dbReference type="ARBA" id="ARBA00023204"/>
    </source>
</evidence>
<dbReference type="PANTHER" id="PTHR30591">
    <property type="entry name" value="RECBCD ENZYME SUBUNIT RECC"/>
    <property type="match status" value="1"/>
</dbReference>
<keyword evidence="9" id="KW-0234">DNA repair</keyword>
<dbReference type="AlphaFoldDB" id="A0A8J7M1M0"/>
<dbReference type="NCBIfam" id="TIGR01450">
    <property type="entry name" value="recC"/>
    <property type="match status" value="1"/>
</dbReference>
<dbReference type="InterPro" id="IPR011335">
    <property type="entry name" value="Restrct_endonuc-II-like"/>
</dbReference>
<gene>
    <name evidence="12" type="primary">recC</name>
    <name evidence="12" type="ORF">JFN93_19855</name>
</gene>
<dbReference type="SUPFAM" id="SSF52980">
    <property type="entry name" value="Restriction endonuclease-like"/>
    <property type="match status" value="1"/>
</dbReference>
<keyword evidence="5" id="KW-0347">Helicase</keyword>
<dbReference type="InterPro" id="IPR041500">
    <property type="entry name" value="RecC_C"/>
</dbReference>
<dbReference type="Pfam" id="PF04257">
    <property type="entry name" value="Exonuc_V_gamma"/>
    <property type="match status" value="1"/>
</dbReference>
<dbReference type="EC" id="3.1.11.5" evidence="12"/>
<dbReference type="Gene3D" id="3.40.50.10930">
    <property type="match status" value="1"/>
</dbReference>
<evidence type="ECO:0000256" key="1">
    <source>
        <dbReference type="ARBA" id="ARBA00022722"/>
    </source>
</evidence>
<evidence type="ECO:0000256" key="3">
    <source>
        <dbReference type="ARBA" id="ARBA00022763"/>
    </source>
</evidence>
<sequence length="1091" mass="122828">MALKIHTSNRMELLLDSLAEVVRSPLESPFAPETIVVQSKGMQRWLSMELASRFGVWANCVYPFPNKIVQTLFAALIPDYPEDTRRFGQEVLAWRVMSLLREKGAAPGFEEVGSYVADDPGGLKALQLARRIADTFDKYTVYRPDLLKAWENGERNDGWQTLMWRELTRDRSDRHLGALFLEFCAGAADPADFSRRVAEALAVPLRLMRKGEVPFPRRIALIGIPALPPFHLKVLWEVAQHLDVHLFLLNPCRQYWGKIVTEKERLRREEEGADEWYETGNPLLASLGKLGRDFFETVIEGFGCDDPEEAFAAPPTECALHRLQTEILELAEPSAPEGDAGLPLGDESILVHSCHSPMREIEVLYDALLALFEKNRDLTPRDVIVMTPDIEAYAPYISAVFETPPQGGERIPYSIADRNLINEGEAARALLAVLRLCGGRFGAAEVMDVLEAPPVARRFSLASADLETVRDWLRRTNIRWGIDADQRGRHGLPPFKENSWEAGLDRLLLGYAANGAGRRFFRDILPFDDMEGGDALVLGRFLEFCETLFSFCRKLEAPRRVTGWAQELREGIAALLESDEDGERELVSLRELLDDLEKDLAAAAFDGEIGIEAIRYWLQERLGEAERGFGFLTGGVTFCAMLPMRSIPFPVVCLIGMNDGAFPRRNRPSGFDLIAAEPRRGDRSLRDEDRYLFLEALLSARQRLHISYVGQSIRDNSEIPPSVLVSELLDYLARGYGEKQAETLFWVRHPLQPFSPAYFSGDSRLYSYSQHNFAGAKAKLAPVAALPRFISSPLPRVGEDEFVTLKSLVDFLCHPSRELLKRRLGMKVEHAVEPLEECEPLALPQLVKYQLEQEIVAAQVKREDVEEVFAIARGRGDLPPGEYGRTLFDGLAVKAAEFAQQVLDACQGEPLPPLDLELHFDTATVIGRIGSLRCDRLLHYRYTKLKAKDLLRIWVEHLALNCLDEAGYPKESVVIASDALVALPPIPQAREILERILALYHRGMEFPVRFFPETSYEYAKKHLDPKKSHKALTDARGKWYGSEFYPGESGDVHNHGVFGDEEPLDEEFMATALAIWSPLLAHQSKGGKRTK</sequence>
<name>A0A8J7M1M0_9BACT</name>
<feature type="domain" description="RecC C-terminal" evidence="11">
    <location>
        <begin position="803"/>
        <end position="1021"/>
    </location>
</feature>
<dbReference type="InterPro" id="IPR027417">
    <property type="entry name" value="P-loop_NTPase"/>
</dbReference>
<dbReference type="Proteomes" id="UP000636888">
    <property type="component" value="Unassembled WGS sequence"/>
</dbReference>
<dbReference type="HAMAP" id="MF_01486">
    <property type="entry name" value="RecC"/>
    <property type="match status" value="1"/>
</dbReference>
<evidence type="ECO:0000256" key="8">
    <source>
        <dbReference type="ARBA" id="ARBA00023125"/>
    </source>
</evidence>
<keyword evidence="10" id="KW-0175">Coiled coil</keyword>
<accession>A0A8J7M1M0</accession>
<keyword evidence="3" id="KW-0227">DNA damage</keyword>
<evidence type="ECO:0000256" key="2">
    <source>
        <dbReference type="ARBA" id="ARBA00022741"/>
    </source>
</evidence>
<evidence type="ECO:0000256" key="5">
    <source>
        <dbReference type="ARBA" id="ARBA00022806"/>
    </source>
</evidence>
<evidence type="ECO:0000259" key="11">
    <source>
        <dbReference type="Pfam" id="PF17946"/>
    </source>
</evidence>
<dbReference type="InterPro" id="IPR013986">
    <property type="entry name" value="DExx_box_DNA_helicase_dom_sf"/>
</dbReference>
<proteinExistence type="inferred from homology"/>
<dbReference type="RefSeq" id="WP_199385889.1">
    <property type="nucleotide sequence ID" value="NZ_JAEMHM010000019.1"/>
</dbReference>
<protein>
    <submittedName>
        <fullName evidence="12">Exodeoxyribonuclease V subunit gamma</fullName>
        <ecNumber evidence="12">3.1.11.5</ecNumber>
    </submittedName>
</protein>
<dbReference type="Gene3D" id="1.10.10.990">
    <property type="match status" value="1"/>
</dbReference>
<evidence type="ECO:0000256" key="6">
    <source>
        <dbReference type="ARBA" id="ARBA00022839"/>
    </source>
</evidence>
<feature type="coiled-coil region" evidence="10">
    <location>
        <begin position="579"/>
        <end position="606"/>
    </location>
</feature>
<comment type="caution">
    <text evidence="12">The sequence shown here is derived from an EMBL/GenBank/DDBJ whole genome shotgun (WGS) entry which is preliminary data.</text>
</comment>